<evidence type="ECO:0000313" key="2">
    <source>
        <dbReference type="Proteomes" id="UP000595278"/>
    </source>
</evidence>
<sequence length="1083" mass="125037">MSDNDSISQKHFGNGDNFLIYNVQKDIDSSHFKIAINRILRLLSEYHVESAKDRIIALKQTANLTDELSSLLDVVELKAKIADYEKIPDNIRAQLIEALNKETGDWERDIILSVLISIELTINKDDAIFRIKKEEKLGIYTKEIYYSFLATREELCEVYQENYLNFSQEEFFGLFSGITKLNDFELATDIARKFNEIFPDSYNASLCLLWSRYNSLVVATDQTWLLTYSQKKEAEKLIKEAIKKIKETSGDNLILFIIAQGLKKAFADLDYKDLDKTCWRYIDKLERYYVYCQDYIKYLEKLNNPAEEKDFLECHAVVINGKVTISQLFILVFRSSPKEITNILDSYEIEFDTDNELEKEFFSILLLCCSYIDNLDKQKKLHTQTQSLINKYKEQLKQINQEYLRKFIHELIIKKEYVLACKILEILLPEHDLWASPLVLLYVQALLDSRSMKTLNELLKQINNEGNDYLYQAQAIVFERQGNLKDAISSIQKAIKINSQVQEYWQSLLMLCHKDKLPDSEVSKILDDIPESFIKEPTQFASSLLFEIARIGNFKKTEHYLIKWFIQSPENSARYLMNIWVNLLSFRKDSENQYSDTVDDCIKAVQYIKNGKKLTQLIVKEYKGNSPYILSDETPIGKALLLGLKEKKIIDPLIEIELLKELKPFIAALHISVEIRQLKNDGTDFFGVVNFDENNPEKALKKIQEIMVYQNNKLDGKKELLANNDIPMLLKAPLFQRDCSVKKAIDLLRSQDVYKHALFDLGIEDPKEVIVDLYTICYLVITGLISGIGNIDVKFYISLETKLEIDNFINYINKGSYAGFIPFLDKEQPVSMITASDFKQQQQFVVDGLQIFLEHSEVLFPNLIDTRLVALEDYDPILFSTVQIVVSTKKPWLCCDGALSAIFHNEGEIIVNAASFLSNLNAESSHKSKMLGLYLCVETKLPFPLLYEDITELLASINPENHLLASKLIRNTCIDLVFGSRTTTFFIQLIFSILNIESIYLEHVFNGILESVIYSSIGNNIILNVEEKFAIFLNVVARDINNNEFYLKKLSYLGTKFAKGHFMDVVYINKCIQNINLKGQNSK</sequence>
<dbReference type="InterPro" id="IPR011990">
    <property type="entry name" value="TPR-like_helical_dom_sf"/>
</dbReference>
<keyword evidence="2" id="KW-1185">Reference proteome</keyword>
<organism evidence="1 2">
    <name type="scientific">Entomomonas asaccharolytica</name>
    <dbReference type="NCBI Taxonomy" id="2785331"/>
    <lineage>
        <taxon>Bacteria</taxon>
        <taxon>Pseudomonadati</taxon>
        <taxon>Pseudomonadota</taxon>
        <taxon>Gammaproteobacteria</taxon>
        <taxon>Pseudomonadales</taxon>
        <taxon>Pseudomonadaceae</taxon>
        <taxon>Entomomonas</taxon>
    </lineage>
</organism>
<reference evidence="1 2" key="1">
    <citation type="submission" date="2021-01" db="EMBL/GenBank/DDBJ databases">
        <title>Entomomonas sp. F2A isolated from a house cricket (Acheta domesticus).</title>
        <authorList>
            <person name="Spergser J."/>
            <person name="Busse H.-J."/>
        </authorList>
    </citation>
    <scope>NUCLEOTIDE SEQUENCE [LARGE SCALE GENOMIC DNA]</scope>
    <source>
        <strain evidence="1 2">F2A</strain>
    </source>
</reference>
<protein>
    <submittedName>
        <fullName evidence="1">Uncharacterized protein</fullName>
    </submittedName>
</protein>
<name>A0A974NDV5_9GAMM</name>
<dbReference type="AlphaFoldDB" id="A0A974NDV5"/>
<evidence type="ECO:0000313" key="1">
    <source>
        <dbReference type="EMBL" id="QQP84779.1"/>
    </source>
</evidence>
<gene>
    <name evidence="1" type="ORF">JHT90_10240</name>
</gene>
<dbReference type="KEGG" id="eaz:JHT90_10240"/>
<dbReference type="RefSeq" id="WP_201090676.1">
    <property type="nucleotide sequence ID" value="NZ_CP067393.1"/>
</dbReference>
<dbReference type="Gene3D" id="1.25.40.10">
    <property type="entry name" value="Tetratricopeptide repeat domain"/>
    <property type="match status" value="1"/>
</dbReference>
<accession>A0A974NDV5</accession>
<dbReference type="EMBL" id="CP067393">
    <property type="protein sequence ID" value="QQP84779.1"/>
    <property type="molecule type" value="Genomic_DNA"/>
</dbReference>
<dbReference type="Proteomes" id="UP000595278">
    <property type="component" value="Chromosome"/>
</dbReference>
<proteinExistence type="predicted"/>